<keyword evidence="1" id="KW-0812">Transmembrane</keyword>
<sequence length="79" mass="9047">MRLRIMLTLLIYLIVQGVLFGIGMVIVMATPLEEQAEVFVPWVVGLTFIIAVPVALGIAPRMEAWRELRSRRRTEEPRI</sequence>
<feature type="transmembrane region" description="Helical" evidence="1">
    <location>
        <begin position="7"/>
        <end position="27"/>
    </location>
</feature>
<evidence type="ECO:0008006" key="4">
    <source>
        <dbReference type="Google" id="ProtNLM"/>
    </source>
</evidence>
<feature type="transmembrane region" description="Helical" evidence="1">
    <location>
        <begin position="39"/>
        <end position="59"/>
    </location>
</feature>
<dbReference type="AlphaFoldDB" id="A0A1I4WEH2"/>
<evidence type="ECO:0000313" key="3">
    <source>
        <dbReference type="Proteomes" id="UP000233491"/>
    </source>
</evidence>
<organism evidence="2 3">
    <name type="scientific">Pleomorphomonas diazotrophica</name>
    <dbReference type="NCBI Taxonomy" id="1166257"/>
    <lineage>
        <taxon>Bacteria</taxon>
        <taxon>Pseudomonadati</taxon>
        <taxon>Pseudomonadota</taxon>
        <taxon>Alphaproteobacteria</taxon>
        <taxon>Hyphomicrobiales</taxon>
        <taxon>Pleomorphomonadaceae</taxon>
        <taxon>Pleomorphomonas</taxon>
    </lineage>
</organism>
<evidence type="ECO:0000256" key="1">
    <source>
        <dbReference type="SAM" id="Phobius"/>
    </source>
</evidence>
<dbReference type="EMBL" id="PJNW01000009">
    <property type="protein sequence ID" value="PKR89061.1"/>
    <property type="molecule type" value="Genomic_DNA"/>
</dbReference>
<dbReference type="RefSeq" id="WP_101289754.1">
    <property type="nucleotide sequence ID" value="NZ_FOUQ01000016.1"/>
</dbReference>
<gene>
    <name evidence="2" type="ORF">CXZ10_12950</name>
</gene>
<name>A0A1I4WEH2_9HYPH</name>
<keyword evidence="3" id="KW-1185">Reference proteome</keyword>
<proteinExistence type="predicted"/>
<evidence type="ECO:0000313" key="2">
    <source>
        <dbReference type="EMBL" id="PKR89061.1"/>
    </source>
</evidence>
<keyword evidence="1" id="KW-0472">Membrane</keyword>
<comment type="caution">
    <text evidence="2">The sequence shown here is derived from an EMBL/GenBank/DDBJ whole genome shotgun (WGS) entry which is preliminary data.</text>
</comment>
<accession>A0A1I4WEH2</accession>
<protein>
    <recommendedName>
        <fullName evidence="4">DUF2798 domain-containing protein</fullName>
    </recommendedName>
</protein>
<keyword evidence="1" id="KW-1133">Transmembrane helix</keyword>
<dbReference type="Proteomes" id="UP000233491">
    <property type="component" value="Unassembled WGS sequence"/>
</dbReference>
<reference evidence="2 3" key="1">
    <citation type="submission" date="2017-12" db="EMBL/GenBank/DDBJ databases">
        <title>Anaerobic carbon monoxide metabolism by Pleomorphomonas carboxyditropha sp. nov., a new mesophilic hydrogenogenic carboxidotroph.</title>
        <authorList>
            <person name="Esquivel-Elizondo S."/>
            <person name="Krajmalnik-Brown R."/>
        </authorList>
    </citation>
    <scope>NUCLEOTIDE SEQUENCE [LARGE SCALE GENOMIC DNA]</scope>
    <source>
        <strain evidence="2 3">R5-392</strain>
    </source>
</reference>
<dbReference type="OrthoDB" id="7889159at2"/>